<evidence type="ECO:0000256" key="7">
    <source>
        <dbReference type="ARBA" id="ARBA00022777"/>
    </source>
</evidence>
<dbReference type="PROSITE" id="PS50109">
    <property type="entry name" value="HIS_KIN"/>
    <property type="match status" value="1"/>
</dbReference>
<accession>A0A1I1JIR1</accession>
<feature type="domain" description="HAMP" evidence="14">
    <location>
        <begin position="198"/>
        <end position="252"/>
    </location>
</feature>
<evidence type="ECO:0000256" key="9">
    <source>
        <dbReference type="ARBA" id="ARBA00023012"/>
    </source>
</evidence>
<gene>
    <name evidence="15" type="ORF">SAMN05421848_1588</name>
</gene>
<dbReference type="PROSITE" id="PS50885">
    <property type="entry name" value="HAMP"/>
    <property type="match status" value="1"/>
</dbReference>
<evidence type="ECO:0000256" key="5">
    <source>
        <dbReference type="ARBA" id="ARBA00022679"/>
    </source>
</evidence>
<evidence type="ECO:0000256" key="6">
    <source>
        <dbReference type="ARBA" id="ARBA00022692"/>
    </source>
</evidence>
<dbReference type="Gene3D" id="3.30.565.10">
    <property type="entry name" value="Histidine kinase-like ATPase, C-terminal domain"/>
    <property type="match status" value="1"/>
</dbReference>
<dbReference type="InterPro" id="IPR004358">
    <property type="entry name" value="Sig_transdc_His_kin-like_C"/>
</dbReference>
<dbReference type="Pfam" id="PF02518">
    <property type="entry name" value="HATPase_c"/>
    <property type="match status" value="1"/>
</dbReference>
<keyword evidence="7 15" id="KW-0418">Kinase</keyword>
<keyword evidence="5" id="KW-0808">Transferase</keyword>
<proteinExistence type="predicted"/>
<comment type="catalytic activity">
    <reaction evidence="1">
        <text>ATP + protein L-histidine = ADP + protein N-phospho-L-histidine.</text>
        <dbReference type="EC" id="2.7.13.3"/>
    </reaction>
</comment>
<dbReference type="Pfam" id="PF08521">
    <property type="entry name" value="2CSK_N"/>
    <property type="match status" value="1"/>
</dbReference>
<keyword evidence="4" id="KW-0597">Phosphoprotein</keyword>
<evidence type="ECO:0000259" key="14">
    <source>
        <dbReference type="PROSITE" id="PS50885"/>
    </source>
</evidence>
<keyword evidence="8 12" id="KW-1133">Transmembrane helix</keyword>
<evidence type="ECO:0000256" key="4">
    <source>
        <dbReference type="ARBA" id="ARBA00022553"/>
    </source>
</evidence>
<evidence type="ECO:0000313" key="16">
    <source>
        <dbReference type="Proteomes" id="UP000199046"/>
    </source>
</evidence>
<sequence>MHERMKKGISVLKRSGCSPGLHQRLLLWLLILLGALWVVLWANHYGQAEKSARRDIDDRLRSAAMLIVQLHNGQSQKAIETSLPSPLPATAPSGSDDDRARLFPPAFELFDRSRQLIARSDNFPDTPMTDTAGFENRQIDGETWRLYTSLHAQGDLVLRVAFAHRAQEATSRILTRDFGSPLLWLLPGLALAALLSVWQGLAPLRRLTVRISRVDPEDPKPLAPAEREVPRELQPLVHTLDNLLTRMRNIYARQRAFTASAAHELRTPLAGCLAQLRLAQLAHDAPRRTRALERMRESLGHMTRLIRRMLLLARLDRSGEGIETQPVTLQALIQEVIDQHEQTATEAGVRFETRLPSETLTIDGEPALLNAMLTNLVDNALRVSPRDSSVVMTLETAAHDALLTLRDHGCGISPEERERVFDPFHQGNQGSDSGSGLGLTIAHAIVAAHQGSIDLDTVDGGGTVVRIRLPCHSASDE</sequence>
<dbReference type="InterPro" id="IPR005467">
    <property type="entry name" value="His_kinase_dom"/>
</dbReference>
<name>A0A1I1JIR1_9GAMM</name>
<dbReference type="PANTHER" id="PTHR45436">
    <property type="entry name" value="SENSOR HISTIDINE KINASE YKOH"/>
    <property type="match status" value="1"/>
</dbReference>
<dbReference type="InterPro" id="IPR003594">
    <property type="entry name" value="HATPase_dom"/>
</dbReference>
<evidence type="ECO:0000256" key="3">
    <source>
        <dbReference type="ARBA" id="ARBA00012438"/>
    </source>
</evidence>
<feature type="region of interest" description="Disordered" evidence="11">
    <location>
        <begin position="79"/>
        <end position="99"/>
    </location>
</feature>
<evidence type="ECO:0000256" key="10">
    <source>
        <dbReference type="ARBA" id="ARBA00023136"/>
    </source>
</evidence>
<dbReference type="OrthoDB" id="9809766at2"/>
<feature type="transmembrane region" description="Helical" evidence="12">
    <location>
        <begin position="182"/>
        <end position="204"/>
    </location>
</feature>
<evidence type="ECO:0000256" key="8">
    <source>
        <dbReference type="ARBA" id="ARBA00022989"/>
    </source>
</evidence>
<dbReference type="Gene3D" id="1.10.287.130">
    <property type="match status" value="1"/>
</dbReference>
<feature type="domain" description="Histidine kinase" evidence="13">
    <location>
        <begin position="260"/>
        <end position="473"/>
    </location>
</feature>
<evidence type="ECO:0000256" key="2">
    <source>
        <dbReference type="ARBA" id="ARBA00004141"/>
    </source>
</evidence>
<keyword evidence="10 12" id="KW-0472">Membrane</keyword>
<dbReference type="GO" id="GO:0000155">
    <property type="term" value="F:phosphorelay sensor kinase activity"/>
    <property type="evidence" value="ECO:0007669"/>
    <property type="project" value="InterPro"/>
</dbReference>
<dbReference type="SUPFAM" id="SSF47384">
    <property type="entry name" value="Homodimeric domain of signal transducing histidine kinase"/>
    <property type="match status" value="1"/>
</dbReference>
<dbReference type="InterPro" id="IPR050428">
    <property type="entry name" value="TCS_sensor_his_kinase"/>
</dbReference>
<dbReference type="CDD" id="cd00082">
    <property type="entry name" value="HisKA"/>
    <property type="match status" value="1"/>
</dbReference>
<dbReference type="Pfam" id="PF00512">
    <property type="entry name" value="HisKA"/>
    <property type="match status" value="1"/>
</dbReference>
<dbReference type="InterPro" id="IPR036890">
    <property type="entry name" value="HATPase_C_sf"/>
</dbReference>
<dbReference type="SMART" id="SM00387">
    <property type="entry name" value="HATPase_c"/>
    <property type="match status" value="1"/>
</dbReference>
<dbReference type="EMBL" id="FOLY01000003">
    <property type="protein sequence ID" value="SFC48434.1"/>
    <property type="molecule type" value="Genomic_DNA"/>
</dbReference>
<dbReference type="InterPro" id="IPR036097">
    <property type="entry name" value="HisK_dim/P_sf"/>
</dbReference>
<dbReference type="PRINTS" id="PR00344">
    <property type="entry name" value="BCTRLSENSOR"/>
</dbReference>
<dbReference type="Proteomes" id="UP000199046">
    <property type="component" value="Unassembled WGS sequence"/>
</dbReference>
<evidence type="ECO:0000313" key="15">
    <source>
        <dbReference type="EMBL" id="SFC48434.1"/>
    </source>
</evidence>
<keyword evidence="9" id="KW-0902">Two-component regulatory system</keyword>
<feature type="compositionally biased region" description="Low complexity" evidence="11">
    <location>
        <begin position="81"/>
        <end position="94"/>
    </location>
</feature>
<dbReference type="SMART" id="SM00388">
    <property type="entry name" value="HisKA"/>
    <property type="match status" value="1"/>
</dbReference>
<comment type="subcellular location">
    <subcellularLocation>
        <location evidence="2">Membrane</location>
        <topology evidence="2">Multi-pass membrane protein</topology>
    </subcellularLocation>
</comment>
<organism evidence="15 16">
    <name type="scientific">Kushneria avicenniae</name>
    <dbReference type="NCBI Taxonomy" id="402385"/>
    <lineage>
        <taxon>Bacteria</taxon>
        <taxon>Pseudomonadati</taxon>
        <taxon>Pseudomonadota</taxon>
        <taxon>Gammaproteobacteria</taxon>
        <taxon>Oceanospirillales</taxon>
        <taxon>Halomonadaceae</taxon>
        <taxon>Kushneria</taxon>
    </lineage>
</organism>
<evidence type="ECO:0000256" key="1">
    <source>
        <dbReference type="ARBA" id="ARBA00000085"/>
    </source>
</evidence>
<dbReference type="GO" id="GO:0005886">
    <property type="term" value="C:plasma membrane"/>
    <property type="evidence" value="ECO:0007669"/>
    <property type="project" value="TreeGrafter"/>
</dbReference>
<keyword evidence="6 12" id="KW-0812">Transmembrane</keyword>
<reference evidence="16" key="1">
    <citation type="submission" date="2016-10" db="EMBL/GenBank/DDBJ databases">
        <authorList>
            <person name="Varghese N."/>
            <person name="Submissions S."/>
        </authorList>
    </citation>
    <scope>NUCLEOTIDE SEQUENCE [LARGE SCALE GENOMIC DNA]</scope>
    <source>
        <strain evidence="16">DSM 23439</strain>
    </source>
</reference>
<dbReference type="EC" id="2.7.13.3" evidence="3"/>
<dbReference type="InterPro" id="IPR003661">
    <property type="entry name" value="HisK_dim/P_dom"/>
</dbReference>
<evidence type="ECO:0000256" key="12">
    <source>
        <dbReference type="SAM" id="Phobius"/>
    </source>
</evidence>
<dbReference type="InterPro" id="IPR003660">
    <property type="entry name" value="HAMP_dom"/>
</dbReference>
<protein>
    <recommendedName>
        <fullName evidence="3">histidine kinase</fullName>
        <ecNumber evidence="3">2.7.13.3</ecNumber>
    </recommendedName>
</protein>
<evidence type="ECO:0000259" key="13">
    <source>
        <dbReference type="PROSITE" id="PS50109"/>
    </source>
</evidence>
<dbReference type="InterPro" id="IPR013727">
    <property type="entry name" value="2CSK_N"/>
</dbReference>
<dbReference type="PANTHER" id="PTHR45436:SF15">
    <property type="entry name" value="SENSOR HISTIDINE KINASE CUSS"/>
    <property type="match status" value="1"/>
</dbReference>
<dbReference type="SUPFAM" id="SSF55874">
    <property type="entry name" value="ATPase domain of HSP90 chaperone/DNA topoisomerase II/histidine kinase"/>
    <property type="match status" value="1"/>
</dbReference>
<dbReference type="STRING" id="402385.SAMN05421848_1588"/>
<dbReference type="AlphaFoldDB" id="A0A1I1JIR1"/>
<keyword evidence="16" id="KW-1185">Reference proteome</keyword>
<evidence type="ECO:0000256" key="11">
    <source>
        <dbReference type="SAM" id="MobiDB-lite"/>
    </source>
</evidence>